<evidence type="ECO:0000313" key="2">
    <source>
        <dbReference type="Proteomes" id="UP001283361"/>
    </source>
</evidence>
<evidence type="ECO:0000313" key="1">
    <source>
        <dbReference type="EMBL" id="KAK3790830.1"/>
    </source>
</evidence>
<proteinExistence type="predicted"/>
<organism evidence="1 2">
    <name type="scientific">Elysia crispata</name>
    <name type="common">lettuce slug</name>
    <dbReference type="NCBI Taxonomy" id="231223"/>
    <lineage>
        <taxon>Eukaryota</taxon>
        <taxon>Metazoa</taxon>
        <taxon>Spiralia</taxon>
        <taxon>Lophotrochozoa</taxon>
        <taxon>Mollusca</taxon>
        <taxon>Gastropoda</taxon>
        <taxon>Heterobranchia</taxon>
        <taxon>Euthyneura</taxon>
        <taxon>Panpulmonata</taxon>
        <taxon>Sacoglossa</taxon>
        <taxon>Placobranchoidea</taxon>
        <taxon>Plakobranchidae</taxon>
        <taxon>Elysia</taxon>
    </lineage>
</organism>
<dbReference type="AlphaFoldDB" id="A0AAE1E263"/>
<name>A0AAE1E263_9GAST</name>
<comment type="caution">
    <text evidence="1">The sequence shown here is derived from an EMBL/GenBank/DDBJ whole genome shotgun (WGS) entry which is preliminary data.</text>
</comment>
<keyword evidence="2" id="KW-1185">Reference proteome</keyword>
<reference evidence="1" key="1">
    <citation type="journal article" date="2023" name="G3 (Bethesda)">
        <title>A reference genome for the long-term kleptoplast-retaining sea slug Elysia crispata morphotype clarki.</title>
        <authorList>
            <person name="Eastman K.E."/>
            <person name="Pendleton A.L."/>
            <person name="Shaikh M.A."/>
            <person name="Suttiyut T."/>
            <person name="Ogas R."/>
            <person name="Tomko P."/>
            <person name="Gavelis G."/>
            <person name="Widhalm J.R."/>
            <person name="Wisecaver J.H."/>
        </authorList>
    </citation>
    <scope>NUCLEOTIDE SEQUENCE</scope>
    <source>
        <strain evidence="1">ECLA1</strain>
    </source>
</reference>
<sequence>MCTCRFPFSLSFFSSSPPCAHWGNVFRILGYPRCCTVFLCRVVQFRNGRSTRGTGRQIDRADVRPARRRTERWLEAICTRGLLGCLSFGFVLQIKLE</sequence>
<accession>A0AAE1E263</accession>
<gene>
    <name evidence="1" type="ORF">RRG08_038320</name>
</gene>
<dbReference type="EMBL" id="JAWDGP010001519">
    <property type="protein sequence ID" value="KAK3790830.1"/>
    <property type="molecule type" value="Genomic_DNA"/>
</dbReference>
<dbReference type="Proteomes" id="UP001283361">
    <property type="component" value="Unassembled WGS sequence"/>
</dbReference>
<protein>
    <submittedName>
        <fullName evidence="1">Uncharacterized protein</fullName>
    </submittedName>
</protein>